<dbReference type="InterPro" id="IPR024467">
    <property type="entry name" value="Xre/MbcA/ParS-like_toxin-bd"/>
</dbReference>
<evidence type="ECO:0000259" key="3">
    <source>
        <dbReference type="Pfam" id="PF20432"/>
    </source>
</evidence>
<dbReference type="AlphaFoldDB" id="A0A9X2XU70"/>
<sequence length="171" mass="19506">MGRERSIVRKGRTTSKKSPLRKVEREQDGVHGGGKVILLGVAKKPESKMTTFEKIDLVDHGIPKKDLERLKEVADLDYDQLAKVLSVTRATLINKKGEDRFNTTLSEKILSLADIYSYGYEVFEDDQRFNEWIFHPNKALGGQAPYDLLDTQFGREEIKNLIGRIDYGVYS</sequence>
<accession>A0A9X2XU70</accession>
<reference evidence="4" key="2">
    <citation type="submission" date="2023-04" db="EMBL/GenBank/DDBJ databases">
        <title>Paracnuella aquatica gen. nov., sp. nov., a member of the family Chitinophagaceae isolated from a hot spring.</title>
        <authorList>
            <person name="Wang C."/>
        </authorList>
    </citation>
    <scope>NUCLEOTIDE SEQUENCE</scope>
    <source>
        <strain evidence="4">LB-8</strain>
    </source>
</reference>
<comment type="caution">
    <text evidence="4">The sequence shown here is derived from an EMBL/GenBank/DDBJ whole genome shotgun (WGS) entry which is preliminary data.</text>
</comment>
<dbReference type="Proteomes" id="UP001155483">
    <property type="component" value="Unassembled WGS sequence"/>
</dbReference>
<dbReference type="NCBIfam" id="TIGR02293">
    <property type="entry name" value="TAS_TIGR02293"/>
    <property type="match status" value="1"/>
</dbReference>
<feature type="region of interest" description="Disordered" evidence="1">
    <location>
        <begin position="1"/>
        <end position="28"/>
    </location>
</feature>
<evidence type="ECO:0000313" key="5">
    <source>
        <dbReference type="Proteomes" id="UP001155483"/>
    </source>
</evidence>
<feature type="compositionally biased region" description="Basic residues" evidence="1">
    <location>
        <begin position="8"/>
        <end position="20"/>
    </location>
</feature>
<keyword evidence="5" id="KW-1185">Reference proteome</keyword>
<dbReference type="GO" id="GO:0003677">
    <property type="term" value="F:DNA binding"/>
    <property type="evidence" value="ECO:0007669"/>
    <property type="project" value="InterPro"/>
</dbReference>
<evidence type="ECO:0000259" key="2">
    <source>
        <dbReference type="Pfam" id="PF09722"/>
    </source>
</evidence>
<evidence type="ECO:0000313" key="4">
    <source>
        <dbReference type="EMBL" id="MCU7548551.1"/>
    </source>
</evidence>
<protein>
    <submittedName>
        <fullName evidence="4">DUF2384 domain-containing protein</fullName>
    </submittedName>
</protein>
<dbReference type="Pfam" id="PF09722">
    <property type="entry name" value="Xre_MbcA_ParS_C"/>
    <property type="match status" value="1"/>
</dbReference>
<dbReference type="InterPro" id="IPR011979">
    <property type="entry name" value="Antitox_Xre"/>
</dbReference>
<organism evidence="4 5">
    <name type="scientific">Paraflavisolibacter caeni</name>
    <dbReference type="NCBI Taxonomy" id="2982496"/>
    <lineage>
        <taxon>Bacteria</taxon>
        <taxon>Pseudomonadati</taxon>
        <taxon>Bacteroidota</taxon>
        <taxon>Chitinophagia</taxon>
        <taxon>Chitinophagales</taxon>
        <taxon>Chitinophagaceae</taxon>
        <taxon>Paraflavisolibacter</taxon>
    </lineage>
</organism>
<name>A0A9X2XU70_9BACT</name>
<dbReference type="InterPro" id="IPR046847">
    <property type="entry name" value="Xre-like_HTH"/>
</dbReference>
<dbReference type="EMBL" id="JAOTIF010000002">
    <property type="protein sequence ID" value="MCU7548551.1"/>
    <property type="molecule type" value="Genomic_DNA"/>
</dbReference>
<dbReference type="RefSeq" id="WP_279295998.1">
    <property type="nucleotide sequence ID" value="NZ_JAOTIF010000002.1"/>
</dbReference>
<evidence type="ECO:0000256" key="1">
    <source>
        <dbReference type="SAM" id="MobiDB-lite"/>
    </source>
</evidence>
<reference evidence="4" key="1">
    <citation type="submission" date="2022-09" db="EMBL/GenBank/DDBJ databases">
        <authorList>
            <person name="Yuan C."/>
            <person name="Ke Z."/>
        </authorList>
    </citation>
    <scope>NUCLEOTIDE SEQUENCE</scope>
    <source>
        <strain evidence="4">LB-8</strain>
    </source>
</reference>
<feature type="domain" description="Antitoxin Xre-like helix-turn-helix" evidence="3">
    <location>
        <begin position="55"/>
        <end position="113"/>
    </location>
</feature>
<feature type="domain" description="Antitoxin Xre/MbcA/ParS-like toxin-binding" evidence="2">
    <location>
        <begin position="120"/>
        <end position="168"/>
    </location>
</feature>
<dbReference type="Pfam" id="PF20432">
    <property type="entry name" value="Xre-like-HTH"/>
    <property type="match status" value="1"/>
</dbReference>
<proteinExistence type="predicted"/>
<gene>
    <name evidence="4" type="ORF">OCK74_05455</name>
</gene>